<sequence>MTGAATFDLDIINSSVNDLKLKNYVLVKELIEGVERKTFSSLNGAAGVYVFWWVGDTTNLSEAIDKQPYKLKGPVNRDDLITVKICQDWLRAATCDNKICLYVGKSTNLKNRISNHLRYTVKDIWVDAENNCKTAAPFSFEKKPNTVSQLRIGLERIFQDHSVGYIKNHVAISWLSLPDTDDSNNAINRFYIEDKMVSDLFPIFNVDVER</sequence>
<dbReference type="EMBL" id="CP028136">
    <property type="protein sequence ID" value="AVR44770.1"/>
    <property type="molecule type" value="Genomic_DNA"/>
</dbReference>
<dbReference type="CDD" id="cd00719">
    <property type="entry name" value="GIY-YIG_SF"/>
    <property type="match status" value="1"/>
</dbReference>
<evidence type="ECO:0000313" key="1">
    <source>
        <dbReference type="EMBL" id="AVR44770.1"/>
    </source>
</evidence>
<organism evidence="1 2">
    <name type="scientific">Christiangramia fulva</name>
    <dbReference type="NCBI Taxonomy" id="2126553"/>
    <lineage>
        <taxon>Bacteria</taxon>
        <taxon>Pseudomonadati</taxon>
        <taxon>Bacteroidota</taxon>
        <taxon>Flavobacteriia</taxon>
        <taxon>Flavobacteriales</taxon>
        <taxon>Flavobacteriaceae</taxon>
        <taxon>Christiangramia</taxon>
    </lineage>
</organism>
<dbReference type="OrthoDB" id="6370944at2"/>
<accession>A0A2R3Z3B9</accession>
<reference evidence="2" key="1">
    <citation type="submission" date="2018-03" db="EMBL/GenBank/DDBJ databases">
        <title>Gramella fulva sp. nov., isolated from a dry surface of tidal flat.</title>
        <authorList>
            <person name="Hwang S.H."/>
            <person name="Hwang W.M."/>
            <person name="Kang K."/>
            <person name="Ahn T.-Y."/>
        </authorList>
    </citation>
    <scope>NUCLEOTIDE SEQUENCE [LARGE SCALE GENOMIC DNA]</scope>
    <source>
        <strain evidence="2">SH35</strain>
    </source>
</reference>
<dbReference type="KEGG" id="grs:C7S20_05535"/>
<dbReference type="RefSeq" id="WP_107011548.1">
    <property type="nucleotide sequence ID" value="NZ_CP028136.1"/>
</dbReference>
<dbReference type="Proteomes" id="UP000241507">
    <property type="component" value="Chromosome"/>
</dbReference>
<keyword evidence="2" id="KW-1185">Reference proteome</keyword>
<dbReference type="AlphaFoldDB" id="A0A2R3Z3B9"/>
<evidence type="ECO:0000313" key="2">
    <source>
        <dbReference type="Proteomes" id="UP000241507"/>
    </source>
</evidence>
<proteinExistence type="predicted"/>
<name>A0A2R3Z3B9_9FLAO</name>
<evidence type="ECO:0008006" key="3">
    <source>
        <dbReference type="Google" id="ProtNLM"/>
    </source>
</evidence>
<protein>
    <recommendedName>
        <fullName evidence="3">GIY-YIG domain-containing protein</fullName>
    </recommendedName>
</protein>
<gene>
    <name evidence="1" type="ORF">C7S20_05535</name>
</gene>